<reference evidence="13 14" key="2">
    <citation type="journal article" date="2017" name="Genome Announc.">
        <title>Draft Genome Sequences of Four Alkaliphilic Bacteria Belonging to the Anaerobacillus Genus.</title>
        <authorList>
            <person name="Bassil N.M."/>
            <person name="Lloyd J.R."/>
        </authorList>
    </citation>
    <scope>NUCLEOTIDE SEQUENCE [LARGE SCALE GENOMIC DNA]</scope>
    <source>
        <strain evidence="13 14">NB2006</strain>
    </source>
</reference>
<dbReference type="HAMAP" id="MF_00648">
    <property type="entry name" value="Non_canon_purine_NTPase_YjjX"/>
    <property type="match status" value="1"/>
</dbReference>
<dbReference type="GO" id="GO:0103023">
    <property type="term" value="F:ITPase activity"/>
    <property type="evidence" value="ECO:0007669"/>
    <property type="project" value="UniProtKB-EC"/>
</dbReference>
<dbReference type="InterPro" id="IPR002786">
    <property type="entry name" value="Non_canon_purine_NTPase"/>
</dbReference>
<dbReference type="Proteomes" id="UP000180175">
    <property type="component" value="Chromosome"/>
</dbReference>
<dbReference type="PANTHER" id="PTHR34699:SF2">
    <property type="entry name" value="NON-CANONICAL PURINE NTP PHOSPHATASE_PRRC1 DOMAIN-CONTAINING PROTEIN"/>
    <property type="match status" value="1"/>
</dbReference>
<evidence type="ECO:0000256" key="4">
    <source>
        <dbReference type="ARBA" id="ARBA00022801"/>
    </source>
</evidence>
<keyword evidence="2 10" id="KW-0479">Metal-binding</keyword>
<dbReference type="InterPro" id="IPR029001">
    <property type="entry name" value="ITPase-like_fam"/>
</dbReference>
<reference evidence="13 14" key="3">
    <citation type="journal article" date="2019" name="Int. J. Syst. Evol. Microbiol.">
        <title>Anaerobacillus isosaccharinicus sp. nov., an alkaliphilic bacterium which degrades isosaccharinic acid.</title>
        <authorList>
            <person name="Bassil N.M."/>
            <person name="Lloyd J.R."/>
        </authorList>
    </citation>
    <scope>NUCLEOTIDE SEQUENCE [LARGE SCALE GENOMIC DNA]</scope>
    <source>
        <strain evidence="13 14">NB2006</strain>
    </source>
</reference>
<protein>
    <recommendedName>
        <fullName evidence="10">Probable inosine/xanthosine triphosphatase</fullName>
        <shortName evidence="10">ITPase/XTPase</shortName>
        <ecNumber evidence="10">3.6.1.73</ecNumber>
    </recommendedName>
    <alternativeName>
        <fullName evidence="10">Non-canonical purine NTP phosphatase</fullName>
    </alternativeName>
    <alternativeName>
        <fullName evidence="10">Non-standard purine NTP phosphatase</fullName>
    </alternativeName>
    <alternativeName>
        <fullName evidence="10">Nucleoside-triphosphate phosphatase</fullName>
        <shortName evidence="10">NTPase</shortName>
    </alternativeName>
</protein>
<comment type="catalytic activity">
    <reaction evidence="8 10">
        <text>ITP + H2O = IDP + phosphate + H(+)</text>
        <dbReference type="Rhea" id="RHEA:28330"/>
        <dbReference type="ChEBI" id="CHEBI:15377"/>
        <dbReference type="ChEBI" id="CHEBI:15378"/>
        <dbReference type="ChEBI" id="CHEBI:43474"/>
        <dbReference type="ChEBI" id="CHEBI:58280"/>
        <dbReference type="ChEBI" id="CHEBI:61402"/>
        <dbReference type="EC" id="3.6.1.73"/>
    </reaction>
</comment>
<comment type="cofactor">
    <cofactor evidence="10">
        <name>Mg(2+)</name>
        <dbReference type="ChEBI" id="CHEBI:18420"/>
    </cofactor>
    <cofactor evidence="10">
        <name>Mn(2+)</name>
        <dbReference type="ChEBI" id="CHEBI:29035"/>
    </cofactor>
    <text evidence="10">Binds 1 divalent metal cation per subunit; can use either Mg(2+) or Mn(2+).</text>
</comment>
<comment type="function">
    <text evidence="10">Phosphatase that hydrolyzes non-canonical purine nucleotides such as XTP and ITP to their respective diphosphate derivatives. Probably excludes non-canonical purines from DNA/RNA precursor pool, thus preventing their incorporation into DNA/RNA and avoiding chromosomal lesions.</text>
</comment>
<dbReference type="GO" id="GO:0009117">
    <property type="term" value="P:nucleotide metabolic process"/>
    <property type="evidence" value="ECO:0007669"/>
    <property type="project" value="UniProtKB-KW"/>
</dbReference>
<feature type="domain" description="Non-canonical purine NTP phosphatase/PRRC1" evidence="11">
    <location>
        <begin position="6"/>
        <end position="156"/>
    </location>
</feature>
<comment type="cofactor">
    <cofactor evidence="1">
        <name>Mn(2+)</name>
        <dbReference type="ChEBI" id="CHEBI:29035"/>
    </cofactor>
</comment>
<keyword evidence="3 10" id="KW-0547">Nucleotide-binding</keyword>
<evidence type="ECO:0000259" key="11">
    <source>
        <dbReference type="Pfam" id="PF01931"/>
    </source>
</evidence>
<name>A0A1S2KTS6_9BACI</name>
<comment type="similarity">
    <text evidence="10">Belongs to the YjjX NTPase family.</text>
</comment>
<dbReference type="OrthoDB" id="164951at2"/>
<dbReference type="RefSeq" id="WP_071319599.1">
    <property type="nucleotide sequence ID" value="NZ_CP063356.2"/>
</dbReference>
<reference evidence="13" key="4">
    <citation type="submission" date="2020-10" db="EMBL/GenBank/DDBJ databases">
        <authorList>
            <person name="Bassil N.M."/>
            <person name="Lloyd J.R."/>
        </authorList>
    </citation>
    <scope>NUCLEOTIDE SEQUENCE</scope>
    <source>
        <strain evidence="13">NB2006</strain>
    </source>
</reference>
<keyword evidence="4 10" id="KW-0378">Hydrolase</keyword>
<dbReference type="NCBIfam" id="NF002850">
    <property type="entry name" value="PRK03114.1"/>
    <property type="match status" value="1"/>
</dbReference>
<evidence type="ECO:0000256" key="10">
    <source>
        <dbReference type="HAMAP-Rule" id="MF_00648"/>
    </source>
</evidence>
<evidence type="ECO:0000256" key="8">
    <source>
        <dbReference type="ARBA" id="ARBA00048174"/>
    </source>
</evidence>
<keyword evidence="6 10" id="KW-0546">Nucleotide metabolism</keyword>
<comment type="caution">
    <text evidence="10">Lacks conserved residue(s) required for the propagation of feature annotation.</text>
</comment>
<keyword evidence="14" id="KW-1185">Reference proteome</keyword>
<evidence type="ECO:0000313" key="13">
    <source>
        <dbReference type="EMBL" id="QOY33835.1"/>
    </source>
</evidence>
<dbReference type="GO" id="GO:0000166">
    <property type="term" value="F:nucleotide binding"/>
    <property type="evidence" value="ECO:0007669"/>
    <property type="project" value="UniProtKB-KW"/>
</dbReference>
<evidence type="ECO:0000256" key="6">
    <source>
        <dbReference type="ARBA" id="ARBA00023080"/>
    </source>
</evidence>
<evidence type="ECO:0000256" key="3">
    <source>
        <dbReference type="ARBA" id="ARBA00022741"/>
    </source>
</evidence>
<dbReference type="AlphaFoldDB" id="A0A1S2KTS6"/>
<evidence type="ECO:0000256" key="1">
    <source>
        <dbReference type="ARBA" id="ARBA00001936"/>
    </source>
</evidence>
<gene>
    <name evidence="12" type="primary">yjjX</name>
    <name evidence="13" type="ORF">AWH56_013840</name>
    <name evidence="12" type="ORF">AWH56_24835</name>
</gene>
<evidence type="ECO:0000313" key="12">
    <source>
        <dbReference type="EMBL" id="OIJ03534.1"/>
    </source>
</evidence>
<keyword evidence="5 10" id="KW-0460">Magnesium</keyword>
<proteinExistence type="inferred from homology"/>
<dbReference type="Pfam" id="PF01931">
    <property type="entry name" value="NTPase_I-T"/>
    <property type="match status" value="1"/>
</dbReference>
<feature type="binding site" evidence="10">
    <location>
        <begin position="61"/>
        <end position="62"/>
    </location>
    <ligand>
        <name>substrate</name>
    </ligand>
</feature>
<sequence>MKVAIGSTNPTKIEAVRNVLGGLIEIIPIDAPSYVSEQPFGDEETLTGALNRARECLKKADVQFAIGLEGGVTKSDHGLMVINWGALVDFDGNEYIASGARAVLPIEVEKEIQSGKTLGEAMDGFTKRKGVSKKEGAMGIITNGRINRDEMFAHVVKILVGQYEFNKELQEE</sequence>
<dbReference type="EMBL" id="CP063356">
    <property type="protein sequence ID" value="QOY33835.1"/>
    <property type="molecule type" value="Genomic_DNA"/>
</dbReference>
<dbReference type="InterPro" id="IPR026533">
    <property type="entry name" value="NTPase/PRRC1"/>
</dbReference>
<dbReference type="EMBL" id="LQXD01000211">
    <property type="protein sequence ID" value="OIJ03534.1"/>
    <property type="molecule type" value="Genomic_DNA"/>
</dbReference>
<keyword evidence="7 10" id="KW-0464">Manganese</keyword>
<evidence type="ECO:0000313" key="14">
    <source>
        <dbReference type="Proteomes" id="UP000180175"/>
    </source>
</evidence>
<evidence type="ECO:0000256" key="7">
    <source>
        <dbReference type="ARBA" id="ARBA00023211"/>
    </source>
</evidence>
<dbReference type="InterPro" id="IPR050299">
    <property type="entry name" value="YjjX_NTPase"/>
</dbReference>
<evidence type="ECO:0000256" key="2">
    <source>
        <dbReference type="ARBA" id="ARBA00022723"/>
    </source>
</evidence>
<dbReference type="KEGG" id="aia:AWH56_013840"/>
<comment type="subunit">
    <text evidence="10">Homodimer.</text>
</comment>
<dbReference type="GO" id="GO:0046872">
    <property type="term" value="F:metal ion binding"/>
    <property type="evidence" value="ECO:0007669"/>
    <property type="project" value="UniProtKB-KW"/>
</dbReference>
<evidence type="ECO:0000256" key="5">
    <source>
        <dbReference type="ARBA" id="ARBA00022842"/>
    </source>
</evidence>
<reference evidence="12 14" key="1">
    <citation type="submission" date="2016-10" db="EMBL/GenBank/DDBJ databases">
        <title>Draft genome sequences of four alkaliphilic bacteria belonging to the Anaerobacillus genus.</title>
        <authorList>
            <person name="Bassil N.M."/>
            <person name="Lloyd J.R."/>
        </authorList>
    </citation>
    <scope>NUCLEOTIDE SEQUENCE [LARGE SCALE GENOMIC DNA]</scope>
    <source>
        <strain evidence="12 14">NB2006</strain>
    </source>
</reference>
<accession>A0A1S2KTS6</accession>
<organism evidence="12 14">
    <name type="scientific">Anaerobacillus isosaccharinicus</name>
    <dbReference type="NCBI Taxonomy" id="1532552"/>
    <lineage>
        <taxon>Bacteria</taxon>
        <taxon>Bacillati</taxon>
        <taxon>Bacillota</taxon>
        <taxon>Bacilli</taxon>
        <taxon>Bacillales</taxon>
        <taxon>Bacillaceae</taxon>
        <taxon>Anaerobacillus</taxon>
    </lineage>
</organism>
<feature type="binding site" evidence="10">
    <location>
        <position position="61"/>
    </location>
    <ligand>
        <name>Mg(2+)</name>
        <dbReference type="ChEBI" id="CHEBI:18420"/>
    </ligand>
</feature>
<dbReference type="EC" id="3.6.1.73" evidence="10"/>
<dbReference type="Gene3D" id="3.90.950.10">
    <property type="match status" value="1"/>
</dbReference>
<dbReference type="SUPFAM" id="SSF52972">
    <property type="entry name" value="ITPase-like"/>
    <property type="match status" value="1"/>
</dbReference>
<comment type="catalytic activity">
    <reaction evidence="9 10">
        <text>XTP + H2O = XDP + phosphate + H(+)</text>
        <dbReference type="Rhea" id="RHEA:28406"/>
        <dbReference type="ChEBI" id="CHEBI:15377"/>
        <dbReference type="ChEBI" id="CHEBI:15378"/>
        <dbReference type="ChEBI" id="CHEBI:43474"/>
        <dbReference type="ChEBI" id="CHEBI:59884"/>
        <dbReference type="ChEBI" id="CHEBI:61314"/>
        <dbReference type="EC" id="3.6.1.73"/>
    </reaction>
</comment>
<feature type="binding site" evidence="10">
    <location>
        <begin position="7"/>
        <end position="12"/>
    </location>
    <ligand>
        <name>substrate</name>
    </ligand>
</feature>
<dbReference type="PANTHER" id="PTHR34699">
    <property type="match status" value="1"/>
</dbReference>
<evidence type="ECO:0000256" key="9">
    <source>
        <dbReference type="ARBA" id="ARBA00048781"/>
    </source>
</evidence>